<feature type="compositionally biased region" description="Pro residues" evidence="1">
    <location>
        <begin position="33"/>
        <end position="46"/>
    </location>
</feature>
<evidence type="ECO:0000256" key="1">
    <source>
        <dbReference type="SAM" id="MobiDB-lite"/>
    </source>
</evidence>
<dbReference type="EMBL" id="KN716593">
    <property type="protein sequence ID" value="KJH43101.1"/>
    <property type="molecule type" value="Genomic_DNA"/>
</dbReference>
<reference evidence="2 3" key="1">
    <citation type="submission" date="2013-11" db="EMBL/GenBank/DDBJ databases">
        <title>Draft genome of the bovine lungworm Dictyocaulus viviparus.</title>
        <authorList>
            <person name="Mitreva M."/>
        </authorList>
    </citation>
    <scope>NUCLEOTIDE SEQUENCE [LARGE SCALE GENOMIC DNA]</scope>
    <source>
        <strain evidence="2 3">HannoverDv2000</strain>
    </source>
</reference>
<name>A0A0D8XL65_DICVI</name>
<dbReference type="Proteomes" id="UP000053766">
    <property type="component" value="Unassembled WGS sequence"/>
</dbReference>
<proteinExistence type="predicted"/>
<evidence type="ECO:0000313" key="3">
    <source>
        <dbReference type="Proteomes" id="UP000053766"/>
    </source>
</evidence>
<protein>
    <submittedName>
        <fullName evidence="2">Uncharacterized protein</fullName>
    </submittedName>
</protein>
<feature type="compositionally biased region" description="Basic and acidic residues" evidence="1">
    <location>
        <begin position="18"/>
        <end position="29"/>
    </location>
</feature>
<dbReference type="OrthoDB" id="5849698at2759"/>
<accession>A0A0D8XL65</accession>
<organism evidence="2 3">
    <name type="scientific">Dictyocaulus viviparus</name>
    <name type="common">Bovine lungworm</name>
    <dbReference type="NCBI Taxonomy" id="29172"/>
    <lineage>
        <taxon>Eukaryota</taxon>
        <taxon>Metazoa</taxon>
        <taxon>Ecdysozoa</taxon>
        <taxon>Nematoda</taxon>
        <taxon>Chromadorea</taxon>
        <taxon>Rhabditida</taxon>
        <taxon>Rhabditina</taxon>
        <taxon>Rhabditomorpha</taxon>
        <taxon>Strongyloidea</taxon>
        <taxon>Metastrongylidae</taxon>
        <taxon>Dictyocaulus</taxon>
    </lineage>
</organism>
<feature type="compositionally biased region" description="Low complexity" evidence="1">
    <location>
        <begin position="1"/>
        <end position="10"/>
    </location>
</feature>
<feature type="region of interest" description="Disordered" evidence="1">
    <location>
        <begin position="1"/>
        <end position="46"/>
    </location>
</feature>
<evidence type="ECO:0000313" key="2">
    <source>
        <dbReference type="EMBL" id="KJH43101.1"/>
    </source>
</evidence>
<reference evidence="3" key="2">
    <citation type="journal article" date="2016" name="Sci. Rep.">
        <title>Dictyocaulus viviparus genome, variome and transcriptome elucidate lungworm biology and support future intervention.</title>
        <authorList>
            <person name="McNulty S.N."/>
            <person name="Strube C."/>
            <person name="Rosa B.A."/>
            <person name="Martin J.C."/>
            <person name="Tyagi R."/>
            <person name="Choi Y.J."/>
            <person name="Wang Q."/>
            <person name="Hallsworth Pepin K."/>
            <person name="Zhang X."/>
            <person name="Ozersky P."/>
            <person name="Wilson R.K."/>
            <person name="Sternberg P.W."/>
            <person name="Gasser R.B."/>
            <person name="Mitreva M."/>
        </authorList>
    </citation>
    <scope>NUCLEOTIDE SEQUENCE [LARGE SCALE GENOMIC DNA]</scope>
    <source>
        <strain evidence="3">HannoverDv2000</strain>
    </source>
</reference>
<keyword evidence="3" id="KW-1185">Reference proteome</keyword>
<dbReference type="AlphaFoldDB" id="A0A0D8XL65"/>
<sequence>MSSAKSSISSKVHKNHVKFADNVKPEQRVKTISPPPKSCEVTAPPPSLPFAIKDEVELLRSGTLNKHGERVKSQALVRQ</sequence>
<gene>
    <name evidence="2" type="ORF">DICVIV_10903</name>
</gene>